<evidence type="ECO:0000256" key="1">
    <source>
        <dbReference type="SAM" id="MobiDB-lite"/>
    </source>
</evidence>
<proteinExistence type="predicted"/>
<protein>
    <submittedName>
        <fullName evidence="2">Uncharacterized protein</fullName>
    </submittedName>
</protein>
<feature type="compositionally biased region" description="Low complexity" evidence="1">
    <location>
        <begin position="18"/>
        <end position="28"/>
    </location>
</feature>
<organism evidence="2 3">
    <name type="scientific">Xenopus laevis</name>
    <name type="common">African clawed frog</name>
    <dbReference type="NCBI Taxonomy" id="8355"/>
    <lineage>
        <taxon>Eukaryota</taxon>
        <taxon>Metazoa</taxon>
        <taxon>Chordata</taxon>
        <taxon>Craniata</taxon>
        <taxon>Vertebrata</taxon>
        <taxon>Euteleostomi</taxon>
        <taxon>Amphibia</taxon>
        <taxon>Batrachia</taxon>
        <taxon>Anura</taxon>
        <taxon>Pipoidea</taxon>
        <taxon>Pipidae</taxon>
        <taxon>Xenopodinae</taxon>
        <taxon>Xenopus</taxon>
        <taxon>Xenopus</taxon>
    </lineage>
</organism>
<feature type="region of interest" description="Disordered" evidence="1">
    <location>
        <begin position="1"/>
        <end position="28"/>
    </location>
</feature>
<reference evidence="3" key="1">
    <citation type="journal article" date="2016" name="Nature">
        <title>Genome evolution in the allotetraploid frog Xenopus laevis.</title>
        <authorList>
            <person name="Session A.M."/>
            <person name="Uno Y."/>
            <person name="Kwon T."/>
            <person name="Chapman J.A."/>
            <person name="Toyoda A."/>
            <person name="Takahashi S."/>
            <person name="Fukui A."/>
            <person name="Hikosaka A."/>
            <person name="Suzuki A."/>
            <person name="Kondo M."/>
            <person name="van Heeringen S.J."/>
            <person name="Quigley I."/>
            <person name="Heinz S."/>
            <person name="Ogino H."/>
            <person name="Ochi H."/>
            <person name="Hellsten U."/>
            <person name="Lyons J.B."/>
            <person name="Simakov O."/>
            <person name="Putnam N."/>
            <person name="Stites J."/>
            <person name="Kuroki Y."/>
            <person name="Tanaka T."/>
            <person name="Michiue T."/>
            <person name="Watanabe M."/>
            <person name="Bogdanovic O."/>
            <person name="Lister R."/>
            <person name="Georgiou G."/>
            <person name="Paranjpe S.S."/>
            <person name="van Kruijsbergen I."/>
            <person name="Shu S."/>
            <person name="Carlson J."/>
            <person name="Kinoshita T."/>
            <person name="Ohta Y."/>
            <person name="Mawaribuchi S."/>
            <person name="Jenkins J."/>
            <person name="Grimwood J."/>
            <person name="Schmutz J."/>
            <person name="Mitros T."/>
            <person name="Mozaffari S.V."/>
            <person name="Suzuki Y."/>
            <person name="Haramoto Y."/>
            <person name="Yamamoto T.S."/>
            <person name="Takagi C."/>
            <person name="Heald R."/>
            <person name="Miller K."/>
            <person name="Haudenschild C."/>
            <person name="Kitzman J."/>
            <person name="Nakayama T."/>
            <person name="Izutsu Y."/>
            <person name="Robert J."/>
            <person name="Fortriede J."/>
            <person name="Burns K."/>
            <person name="Lotay V."/>
            <person name="Karimi K."/>
            <person name="Yasuoka Y."/>
            <person name="Dichmann D.S."/>
            <person name="Flajnik M.F."/>
            <person name="Houston D.W."/>
            <person name="Shendure J."/>
            <person name="DuPasquier L."/>
            <person name="Vize P.D."/>
            <person name="Zorn A.M."/>
            <person name="Ito M."/>
            <person name="Marcotte E.M."/>
            <person name="Wallingford J.B."/>
            <person name="Ito Y."/>
            <person name="Asashima M."/>
            <person name="Ueno N."/>
            <person name="Matsuda Y."/>
            <person name="Veenstra G.J."/>
            <person name="Fujiyama A."/>
            <person name="Harland R.M."/>
            <person name="Taira M."/>
            <person name="Rokhsar D.S."/>
        </authorList>
    </citation>
    <scope>NUCLEOTIDE SEQUENCE [LARGE SCALE GENOMIC DNA]</scope>
    <source>
        <strain evidence="3">J</strain>
    </source>
</reference>
<dbReference type="Proteomes" id="UP000694892">
    <property type="component" value="Chromosome 9_10S"/>
</dbReference>
<gene>
    <name evidence="2" type="ORF">XELAEV_18047115mg</name>
</gene>
<accession>A0A974BUW1</accession>
<dbReference type="EMBL" id="CM004483">
    <property type="protein sequence ID" value="OCT61087.1"/>
    <property type="molecule type" value="Genomic_DNA"/>
</dbReference>
<evidence type="ECO:0000313" key="3">
    <source>
        <dbReference type="Proteomes" id="UP000694892"/>
    </source>
</evidence>
<evidence type="ECO:0000313" key="2">
    <source>
        <dbReference type="EMBL" id="OCT61087.1"/>
    </source>
</evidence>
<name>A0A974BUW1_XENLA</name>
<sequence length="98" mass="10239">MGGGSSFIKTTGAGGTGNTPPGTGWSPGAMEQKNMFLVGSKTGCSSLKLYAVAFGFHAHSTNPIFERKGHSPTQKYNHTGICTVFLFLPMKLKGNGIS</sequence>
<dbReference type="AlphaFoldDB" id="A0A974BUW1"/>